<evidence type="ECO:0000313" key="3">
    <source>
        <dbReference type="Proteomes" id="UP000076131"/>
    </source>
</evidence>
<dbReference type="InterPro" id="IPR041413">
    <property type="entry name" value="MLTR_LBD"/>
</dbReference>
<evidence type="ECO:0000313" key="2">
    <source>
        <dbReference type="EMBL" id="KZC24220.1"/>
    </source>
</evidence>
<feature type="domain" description="HTH cro/C1-type" evidence="1">
    <location>
        <begin position="39"/>
        <end position="93"/>
    </location>
</feature>
<name>A0A154QJE7_9GAMM</name>
<dbReference type="PANTHER" id="PTHR35010">
    <property type="entry name" value="BLL4672 PROTEIN-RELATED"/>
    <property type="match status" value="1"/>
</dbReference>
<dbReference type="CDD" id="cd00093">
    <property type="entry name" value="HTH_XRE"/>
    <property type="match status" value="1"/>
</dbReference>
<dbReference type="PANTHER" id="PTHR35010:SF4">
    <property type="entry name" value="BLL5781 PROTEIN"/>
    <property type="match status" value="1"/>
</dbReference>
<evidence type="ECO:0000259" key="1">
    <source>
        <dbReference type="PROSITE" id="PS50943"/>
    </source>
</evidence>
<dbReference type="Gene3D" id="3.30.450.180">
    <property type="match status" value="1"/>
</dbReference>
<keyword evidence="3" id="KW-1185">Reference proteome</keyword>
<comment type="caution">
    <text evidence="2">The sequence shown here is derived from an EMBL/GenBank/DDBJ whole genome shotgun (WGS) entry which is preliminary data.</text>
</comment>
<dbReference type="Pfam" id="PF13560">
    <property type="entry name" value="HTH_31"/>
    <property type="match status" value="1"/>
</dbReference>
<dbReference type="STRING" id="416169.RHOFW104T7_09600"/>
<dbReference type="InterPro" id="IPR010982">
    <property type="entry name" value="Lambda_DNA-bd_dom_sf"/>
</dbReference>
<reference evidence="2 3" key="1">
    <citation type="journal article" date="2016" name="MBio">
        <title>Lateral Gene Transfer in a Heavy Metal-Contaminated-Groundwater Microbial Community.</title>
        <authorList>
            <person name="Hemme C.L."/>
            <person name="Green S.J."/>
            <person name="Rishishwar L."/>
            <person name="Prakash O."/>
            <person name="Pettenato A."/>
            <person name="Chakraborty R."/>
            <person name="Deutschbauer A.M."/>
            <person name="Van Nostrand J.D."/>
            <person name="Wu L."/>
            <person name="He Z."/>
            <person name="Jordan I.K."/>
            <person name="Hazen T.C."/>
            <person name="Arkin A.P."/>
            <person name="Kostka J.E."/>
            <person name="Zhou J."/>
        </authorList>
    </citation>
    <scope>NUCLEOTIDE SEQUENCE [LARGE SCALE GENOMIC DNA]</scope>
    <source>
        <strain evidence="2 3">FW104-T7</strain>
    </source>
</reference>
<dbReference type="Proteomes" id="UP000076131">
    <property type="component" value="Unassembled WGS sequence"/>
</dbReference>
<organism evidence="2 3">
    <name type="scientific">Rhodanobacter thiooxydans</name>
    <dbReference type="NCBI Taxonomy" id="416169"/>
    <lineage>
        <taxon>Bacteria</taxon>
        <taxon>Pseudomonadati</taxon>
        <taxon>Pseudomonadota</taxon>
        <taxon>Gammaproteobacteria</taxon>
        <taxon>Lysobacterales</taxon>
        <taxon>Rhodanobacteraceae</taxon>
        <taxon>Rhodanobacter</taxon>
    </lineage>
</organism>
<dbReference type="Gene3D" id="1.10.260.40">
    <property type="entry name" value="lambda repressor-like DNA-binding domains"/>
    <property type="match status" value="1"/>
</dbReference>
<dbReference type="InterPro" id="IPR001387">
    <property type="entry name" value="Cro/C1-type_HTH"/>
</dbReference>
<accession>A0A154QJE7</accession>
<gene>
    <name evidence="2" type="ORF">RHOFW104T7_09600</name>
</gene>
<sequence length="291" mass="32012">MPMRDPRHDRQYRQAGATGIIPAMKAQRTESARPVGDLLREWRRHRRLSQLDLATGAEISTRHLSFVESGRAQPSRDMILHLAEYLEVPLRERNTLLAAAGFAAAFRERALDDPALATARHTIDLLLQGLEPCPALAVDRYWQLVTSNQATLRLLTGVAPELLQPPINVLRLSLHPAGLAPRIRNLAQWRAHLLHRLRQQIDASQDPQLMALLHELQALPAPDADPANTVAASAIAVPMQLEVNGHVLNMLSTTTVFGSPVDITLAELALEAFVPADADTAERLRAMSTGS</sequence>
<dbReference type="EMBL" id="LVJS01000031">
    <property type="protein sequence ID" value="KZC24220.1"/>
    <property type="molecule type" value="Genomic_DNA"/>
</dbReference>
<protein>
    <submittedName>
        <fullName evidence="2">Transcriptional regulator</fullName>
    </submittedName>
</protein>
<proteinExistence type="predicted"/>
<dbReference type="SUPFAM" id="SSF47413">
    <property type="entry name" value="lambda repressor-like DNA-binding domains"/>
    <property type="match status" value="1"/>
</dbReference>
<dbReference type="GO" id="GO:0003677">
    <property type="term" value="F:DNA binding"/>
    <property type="evidence" value="ECO:0007669"/>
    <property type="project" value="InterPro"/>
</dbReference>
<dbReference type="Pfam" id="PF17765">
    <property type="entry name" value="MLTR_LBD"/>
    <property type="match status" value="1"/>
</dbReference>
<dbReference type="PROSITE" id="PS50943">
    <property type="entry name" value="HTH_CROC1"/>
    <property type="match status" value="1"/>
</dbReference>
<dbReference type="eggNOG" id="COG1396">
    <property type="taxonomic scope" value="Bacteria"/>
</dbReference>
<dbReference type="SMART" id="SM00530">
    <property type="entry name" value="HTH_XRE"/>
    <property type="match status" value="1"/>
</dbReference>
<dbReference type="AlphaFoldDB" id="A0A154QJE7"/>